<dbReference type="SUPFAM" id="SSF53649">
    <property type="entry name" value="Alkaline phosphatase-like"/>
    <property type="match status" value="1"/>
</dbReference>
<name>A0A9X3YLL9_9GAMM</name>
<dbReference type="RefSeq" id="WP_272841935.1">
    <property type="nucleotide sequence ID" value="NZ_JAOVZO020000017.1"/>
</dbReference>
<evidence type="ECO:0000313" key="5">
    <source>
        <dbReference type="Proteomes" id="UP001139971"/>
    </source>
</evidence>
<dbReference type="InterPro" id="IPR050738">
    <property type="entry name" value="Sulfatase"/>
</dbReference>
<protein>
    <submittedName>
        <fullName evidence="4">Sulfatase-like hydrolase/transferase</fullName>
    </submittedName>
</protein>
<dbReference type="PANTHER" id="PTHR42693:SF53">
    <property type="entry name" value="ENDO-4-O-SULFATASE"/>
    <property type="match status" value="1"/>
</dbReference>
<keyword evidence="2 4" id="KW-0378">Hydrolase</keyword>
<dbReference type="Gene3D" id="3.40.720.10">
    <property type="entry name" value="Alkaline Phosphatase, subunit A"/>
    <property type="match status" value="1"/>
</dbReference>
<organism evidence="4 5">
    <name type="scientific">Tahibacter soli</name>
    <dbReference type="NCBI Taxonomy" id="2983605"/>
    <lineage>
        <taxon>Bacteria</taxon>
        <taxon>Pseudomonadati</taxon>
        <taxon>Pseudomonadota</taxon>
        <taxon>Gammaproteobacteria</taxon>
        <taxon>Lysobacterales</taxon>
        <taxon>Rhodanobacteraceae</taxon>
        <taxon>Tahibacter</taxon>
    </lineage>
</organism>
<dbReference type="InterPro" id="IPR017850">
    <property type="entry name" value="Alkaline_phosphatase_core_sf"/>
</dbReference>
<evidence type="ECO:0000256" key="2">
    <source>
        <dbReference type="ARBA" id="ARBA00022801"/>
    </source>
</evidence>
<comment type="similarity">
    <text evidence="1">Belongs to the sulfatase family.</text>
</comment>
<reference evidence="4" key="1">
    <citation type="submission" date="2023-02" db="EMBL/GenBank/DDBJ databases">
        <title>Tahibacter soli sp. nov. isolated from soil.</title>
        <authorList>
            <person name="Baek J.H."/>
            <person name="Lee J.K."/>
            <person name="Choi D.G."/>
            <person name="Jeon C.O."/>
        </authorList>
    </citation>
    <scope>NUCLEOTIDE SEQUENCE</scope>
    <source>
        <strain evidence="4">BL</strain>
    </source>
</reference>
<dbReference type="AlphaFoldDB" id="A0A9X3YLL9"/>
<proteinExistence type="inferred from homology"/>
<dbReference type="Gene3D" id="3.30.1120.10">
    <property type="match status" value="1"/>
</dbReference>
<accession>A0A9X3YLL9</accession>
<feature type="domain" description="Sulfatase N-terminal" evidence="3">
    <location>
        <begin position="13"/>
        <end position="457"/>
    </location>
</feature>
<evidence type="ECO:0000313" key="4">
    <source>
        <dbReference type="EMBL" id="MDC8013246.1"/>
    </source>
</evidence>
<dbReference type="Proteomes" id="UP001139971">
    <property type="component" value="Unassembled WGS sequence"/>
</dbReference>
<dbReference type="PANTHER" id="PTHR42693">
    <property type="entry name" value="ARYLSULFATASE FAMILY MEMBER"/>
    <property type="match status" value="1"/>
</dbReference>
<dbReference type="InterPro" id="IPR000917">
    <property type="entry name" value="Sulfatase_N"/>
</dbReference>
<evidence type="ECO:0000256" key="1">
    <source>
        <dbReference type="ARBA" id="ARBA00008779"/>
    </source>
</evidence>
<dbReference type="Pfam" id="PF00884">
    <property type="entry name" value="Sulfatase"/>
    <property type="match status" value="1"/>
</dbReference>
<evidence type="ECO:0000259" key="3">
    <source>
        <dbReference type="Pfam" id="PF00884"/>
    </source>
</evidence>
<sequence>MPHGQPGKPPSRPNVLVILVDQLRFPRFAYGPDGGFAPGLKDIVGFQGEPDAPNRYREFFPGLWSLRKHSVVLRRHTIASSACIPSRTALMTGQYGTRTGVTQTDGLFKNGDAAAFPWLAADGIPTLGHWFRGAGYRTHYFGKWHVSNPPGHSLHDYGFDDWELSWPEPHGSSINNLGAYRDVGFADLACGFLRGQGLGLVYNRKLAQQLQTAPLAEGPSTEPKPWLAVASFANPHDIATYPALPRGLDPDSPKLGPLVVPAKGALSNPPTAGSLRIDLNPHGFPQENACAPPTLDESLANKPACQFDYSYKMGLALASKTGLSASEQAGLDPVTAGLMSAIPFQLTKDPHDGAVKFLQYYAWLQHLVDGHIRRVLDALDESGQRDNTIVVFMADHGEYGAAHSYLIEKWHTAYQEALHVPVVIQSRHINHRPDMRQIDALTSHIDIVPTLLGLAGVDDAEIARIRHDLRKTRPVPPFPGVDLAPVIRGHEDVPREADGRPREGVLFATDDEITQRLHADGDPHQIHSDREFKVYLEMVDAVRTGSSKVPHNGPVPTLKPGPVCQPNHVRCVRSGEWKLARYFDPSGEAADEWELYDLDRDGCESTNLLVTNGAFPTPIDDLPAGYTDPEMRETAQRLRRLLERYEAEWLSTPEQETAPALTA</sequence>
<comment type="caution">
    <text evidence="4">The sequence shown here is derived from an EMBL/GenBank/DDBJ whole genome shotgun (WGS) entry which is preliminary data.</text>
</comment>
<keyword evidence="5" id="KW-1185">Reference proteome</keyword>
<dbReference type="GO" id="GO:0004065">
    <property type="term" value="F:arylsulfatase activity"/>
    <property type="evidence" value="ECO:0007669"/>
    <property type="project" value="TreeGrafter"/>
</dbReference>
<dbReference type="EMBL" id="JAOVZO020000017">
    <property type="protein sequence ID" value="MDC8013246.1"/>
    <property type="molecule type" value="Genomic_DNA"/>
</dbReference>
<gene>
    <name evidence="4" type="ORF">OD750_011920</name>
</gene>